<evidence type="ECO:0000256" key="5">
    <source>
        <dbReference type="PROSITE-ProRule" id="PRU00560"/>
    </source>
</evidence>
<evidence type="ECO:0000256" key="4">
    <source>
        <dbReference type="ARBA" id="ARBA00022840"/>
    </source>
</evidence>
<dbReference type="SUPFAM" id="SSF52540">
    <property type="entry name" value="P-loop containing nucleoside triphosphate hydrolases"/>
    <property type="match status" value="1"/>
</dbReference>
<accession>A0ABV8II20</accession>
<keyword evidence="4 5" id="KW-0067">ATP-binding</keyword>
<sequence>MPTTDLDAELSAERHHLESSRAALRRMRDRAQALFSTGDRVAGDSYTAEQLGRHMARRVKELADDPDTPLFFGKLDIEAEHFHIGRRHVTDDAGEPMVLDWRAPLSRSFYRASVRDPQNITTRRRFGFVKGELTSFEDEHLDRGEELGTSSRILTAEIERPRVGPMRDIVATIQPEQDELVRADLADSICVQGAPGTGKTAVGLHRAAYLLYLHRERLRKSKVLIVGPNTAFLSYISAVLPTLGEVEVQQSTLDELVGRAPVKAGDPAEVTALKHDVRMAEALHRALWNRVAEPAEPIMVSDGSYRWRIDAEPLRRIVDEARRESLPYAVGRERVRARVVGLLQRQSEYRTGNSPSETWLRKMSKIAPVTGFLEAVWPAVTPESLVVALLTEPELAGDVFTEEERETIRWVKPPKTVKSARFSLADLVLLDEAAGLLEREISFGHVVVDEAQDLSPMQARAIARRSEHGSITLLGDLAQGTAPWATTDWRDILRHLGKPDASVVPLTVGFRVPEAVVTLANRLLPALGVNVPEAVSLRRDGDLAVIGVPEAADLDARTMAEVTAALAHEGSVAVIAADAAVERLRGHLDAAGIEHAAPDDVDNPARVLVVPATIVKGLEYDHVIVHEPADIVAAEPKGLNRLYVVLTRAVTRLSVLHSKPLPEALTLA</sequence>
<evidence type="ECO:0000256" key="3">
    <source>
        <dbReference type="ARBA" id="ARBA00022806"/>
    </source>
</evidence>
<name>A0ABV8II20_9ACTN</name>
<dbReference type="Proteomes" id="UP001595867">
    <property type="component" value="Unassembled WGS sequence"/>
</dbReference>
<reference evidence="8" key="1">
    <citation type="journal article" date="2019" name="Int. J. Syst. Evol. Microbiol.">
        <title>The Global Catalogue of Microorganisms (GCM) 10K type strain sequencing project: providing services to taxonomists for standard genome sequencing and annotation.</title>
        <authorList>
            <consortium name="The Broad Institute Genomics Platform"/>
            <consortium name="The Broad Institute Genome Sequencing Center for Infectious Disease"/>
            <person name="Wu L."/>
            <person name="Ma J."/>
        </authorList>
    </citation>
    <scope>NUCLEOTIDE SEQUENCE [LARGE SCALE GENOMIC DNA]</scope>
    <source>
        <strain evidence="8">TBRC 5832</strain>
    </source>
</reference>
<gene>
    <name evidence="7" type="ORF">ACFO0C_02925</name>
</gene>
<dbReference type="InterPro" id="IPR027417">
    <property type="entry name" value="P-loop_NTPase"/>
</dbReference>
<comment type="caution">
    <text evidence="7">The sequence shown here is derived from an EMBL/GenBank/DDBJ whole genome shotgun (WGS) entry which is preliminary data.</text>
</comment>
<dbReference type="EMBL" id="JBHSBL010000003">
    <property type="protein sequence ID" value="MFC4063869.1"/>
    <property type="molecule type" value="Genomic_DNA"/>
</dbReference>
<evidence type="ECO:0000313" key="8">
    <source>
        <dbReference type="Proteomes" id="UP001595867"/>
    </source>
</evidence>
<organism evidence="7 8">
    <name type="scientific">Actinoplanes subglobosus</name>
    <dbReference type="NCBI Taxonomy" id="1547892"/>
    <lineage>
        <taxon>Bacteria</taxon>
        <taxon>Bacillati</taxon>
        <taxon>Actinomycetota</taxon>
        <taxon>Actinomycetes</taxon>
        <taxon>Micromonosporales</taxon>
        <taxon>Micromonosporaceae</taxon>
        <taxon>Actinoplanes</taxon>
    </lineage>
</organism>
<feature type="binding site" evidence="5">
    <location>
        <begin position="193"/>
        <end position="200"/>
    </location>
    <ligand>
        <name>ATP</name>
        <dbReference type="ChEBI" id="CHEBI:30616"/>
    </ligand>
</feature>
<evidence type="ECO:0000313" key="7">
    <source>
        <dbReference type="EMBL" id="MFC4063869.1"/>
    </source>
</evidence>
<feature type="domain" description="UvrD-like helicase ATP-binding" evidence="6">
    <location>
        <begin position="172"/>
        <end position="513"/>
    </location>
</feature>
<dbReference type="PROSITE" id="PS51198">
    <property type="entry name" value="UVRD_HELICASE_ATP_BIND"/>
    <property type="match status" value="1"/>
</dbReference>
<keyword evidence="1 5" id="KW-0547">Nucleotide-binding</keyword>
<dbReference type="PANTHER" id="PTHR11070:SF45">
    <property type="entry name" value="DNA 3'-5' HELICASE"/>
    <property type="match status" value="1"/>
</dbReference>
<evidence type="ECO:0000256" key="1">
    <source>
        <dbReference type="ARBA" id="ARBA00022741"/>
    </source>
</evidence>
<proteinExistence type="predicted"/>
<evidence type="ECO:0000259" key="6">
    <source>
        <dbReference type="PROSITE" id="PS51198"/>
    </source>
</evidence>
<dbReference type="Gene3D" id="3.40.50.300">
    <property type="entry name" value="P-loop containing nucleotide triphosphate hydrolases"/>
    <property type="match status" value="3"/>
</dbReference>
<keyword evidence="2 5" id="KW-0378">Hydrolase</keyword>
<evidence type="ECO:0000256" key="2">
    <source>
        <dbReference type="ARBA" id="ARBA00022801"/>
    </source>
</evidence>
<dbReference type="InterPro" id="IPR014016">
    <property type="entry name" value="UvrD-like_ATP-bd"/>
</dbReference>
<dbReference type="RefSeq" id="WP_378064899.1">
    <property type="nucleotide sequence ID" value="NZ_JBHSBL010000003.1"/>
</dbReference>
<protein>
    <submittedName>
        <fullName evidence="7">HelD family protein</fullName>
    </submittedName>
</protein>
<keyword evidence="8" id="KW-1185">Reference proteome</keyword>
<keyword evidence="3 5" id="KW-0347">Helicase</keyword>
<dbReference type="PANTHER" id="PTHR11070">
    <property type="entry name" value="UVRD / RECB / PCRA DNA HELICASE FAMILY MEMBER"/>
    <property type="match status" value="1"/>
</dbReference>
<dbReference type="InterPro" id="IPR000212">
    <property type="entry name" value="DNA_helicase_UvrD/REP"/>
</dbReference>